<accession>A0A392UT92</accession>
<keyword evidence="3" id="KW-1185">Reference proteome</keyword>
<feature type="compositionally biased region" description="Basic and acidic residues" evidence="1">
    <location>
        <begin position="1"/>
        <end position="11"/>
    </location>
</feature>
<reference evidence="2 3" key="1">
    <citation type="journal article" date="2018" name="Front. Plant Sci.">
        <title>Red Clover (Trifolium pratense) and Zigzag Clover (T. medium) - A Picture of Genomic Similarities and Differences.</title>
        <authorList>
            <person name="Dluhosova J."/>
            <person name="Istvanek J."/>
            <person name="Nedelnik J."/>
            <person name="Repkova J."/>
        </authorList>
    </citation>
    <scope>NUCLEOTIDE SEQUENCE [LARGE SCALE GENOMIC DNA]</scope>
    <source>
        <strain evidence="3">cv. 10/8</strain>
        <tissue evidence="2">Leaf</tissue>
    </source>
</reference>
<protein>
    <submittedName>
        <fullName evidence="2">Uncharacterized protein</fullName>
    </submittedName>
</protein>
<comment type="caution">
    <text evidence="2">The sequence shown here is derived from an EMBL/GenBank/DDBJ whole genome shotgun (WGS) entry which is preliminary data.</text>
</comment>
<dbReference type="AlphaFoldDB" id="A0A392UT92"/>
<feature type="region of interest" description="Disordered" evidence="1">
    <location>
        <begin position="1"/>
        <end position="46"/>
    </location>
</feature>
<evidence type="ECO:0000313" key="2">
    <source>
        <dbReference type="EMBL" id="MCI75834.1"/>
    </source>
</evidence>
<feature type="non-terminal residue" evidence="2">
    <location>
        <position position="1"/>
    </location>
</feature>
<dbReference type="Proteomes" id="UP000265520">
    <property type="component" value="Unassembled WGS sequence"/>
</dbReference>
<evidence type="ECO:0000313" key="3">
    <source>
        <dbReference type="Proteomes" id="UP000265520"/>
    </source>
</evidence>
<sequence length="69" mass="7257">HVEVNATEKKKTPVVAKSGHNLVDYSESSESSKSLSEGNGVSDPEVVIMGNSVAKVSDTGIAKRTRSRA</sequence>
<feature type="compositionally biased region" description="Low complexity" evidence="1">
    <location>
        <begin position="26"/>
        <end position="37"/>
    </location>
</feature>
<organism evidence="2 3">
    <name type="scientific">Trifolium medium</name>
    <dbReference type="NCBI Taxonomy" id="97028"/>
    <lineage>
        <taxon>Eukaryota</taxon>
        <taxon>Viridiplantae</taxon>
        <taxon>Streptophyta</taxon>
        <taxon>Embryophyta</taxon>
        <taxon>Tracheophyta</taxon>
        <taxon>Spermatophyta</taxon>
        <taxon>Magnoliopsida</taxon>
        <taxon>eudicotyledons</taxon>
        <taxon>Gunneridae</taxon>
        <taxon>Pentapetalae</taxon>
        <taxon>rosids</taxon>
        <taxon>fabids</taxon>
        <taxon>Fabales</taxon>
        <taxon>Fabaceae</taxon>
        <taxon>Papilionoideae</taxon>
        <taxon>50 kb inversion clade</taxon>
        <taxon>NPAAA clade</taxon>
        <taxon>Hologalegina</taxon>
        <taxon>IRL clade</taxon>
        <taxon>Trifolieae</taxon>
        <taxon>Trifolium</taxon>
    </lineage>
</organism>
<feature type="non-terminal residue" evidence="2">
    <location>
        <position position="69"/>
    </location>
</feature>
<evidence type="ECO:0000256" key="1">
    <source>
        <dbReference type="SAM" id="MobiDB-lite"/>
    </source>
</evidence>
<proteinExistence type="predicted"/>
<name>A0A392UT92_9FABA</name>
<dbReference type="EMBL" id="LXQA010892051">
    <property type="protein sequence ID" value="MCI75834.1"/>
    <property type="molecule type" value="Genomic_DNA"/>
</dbReference>